<dbReference type="InterPro" id="IPR000086">
    <property type="entry name" value="NUDIX_hydrolase_dom"/>
</dbReference>
<sequence length="177" mass="20045">MKISLRLIDDQYPAKPIAETRKVARVFAFNPEGKLAIHLVSRDDIFGKQSYRESPGGGVDAGESFEMAAIREAKEELGAKITLLEELGSCVDFYNLIGRKNENRFFLARIDGYPYGKHACSSGDTLISRTDYLTGEEALEAYQNMDDWGVSKLVKQRELPFLRQAIKRMGAYLRDKR</sequence>
<evidence type="ECO:0000313" key="3">
    <source>
        <dbReference type="EMBL" id="HIU45463.1"/>
    </source>
</evidence>
<dbReference type="Gene3D" id="3.90.79.10">
    <property type="entry name" value="Nucleoside Triphosphate Pyrophosphohydrolase"/>
    <property type="match status" value="1"/>
</dbReference>
<comment type="caution">
    <text evidence="3">The sequence shown here is derived from an EMBL/GenBank/DDBJ whole genome shotgun (WGS) entry which is preliminary data.</text>
</comment>
<reference evidence="3" key="2">
    <citation type="journal article" date="2021" name="PeerJ">
        <title>Extensive microbial diversity within the chicken gut microbiome revealed by metagenomics and culture.</title>
        <authorList>
            <person name="Gilroy R."/>
            <person name="Ravi A."/>
            <person name="Getino M."/>
            <person name="Pursley I."/>
            <person name="Horton D.L."/>
            <person name="Alikhan N.F."/>
            <person name="Baker D."/>
            <person name="Gharbi K."/>
            <person name="Hall N."/>
            <person name="Watson M."/>
            <person name="Adriaenssens E.M."/>
            <person name="Foster-Nyarko E."/>
            <person name="Jarju S."/>
            <person name="Secka A."/>
            <person name="Antonio M."/>
            <person name="Oren A."/>
            <person name="Chaudhuri R.R."/>
            <person name="La Ragione R."/>
            <person name="Hildebrand F."/>
            <person name="Pallen M.J."/>
        </authorList>
    </citation>
    <scope>NUCLEOTIDE SEQUENCE</scope>
    <source>
        <strain evidence="3">ChiGjej1B1-22543</strain>
    </source>
</reference>
<dbReference type="InterPro" id="IPR020084">
    <property type="entry name" value="NUDIX_hydrolase_CS"/>
</dbReference>
<name>A0A9D1LP66_9FIRM</name>
<dbReference type="GO" id="GO:0016787">
    <property type="term" value="F:hydrolase activity"/>
    <property type="evidence" value="ECO:0007669"/>
    <property type="project" value="UniProtKB-KW"/>
</dbReference>
<proteinExistence type="predicted"/>
<keyword evidence="1 3" id="KW-0378">Hydrolase</keyword>
<protein>
    <submittedName>
        <fullName evidence="3">NUDIX hydrolase</fullName>
    </submittedName>
</protein>
<dbReference type="AlphaFoldDB" id="A0A9D1LP66"/>
<evidence type="ECO:0000256" key="1">
    <source>
        <dbReference type="ARBA" id="ARBA00022801"/>
    </source>
</evidence>
<evidence type="ECO:0000313" key="4">
    <source>
        <dbReference type="Proteomes" id="UP000824070"/>
    </source>
</evidence>
<organism evidence="3 4">
    <name type="scientific">Candidatus Alloenteromonas pullicola</name>
    <dbReference type="NCBI Taxonomy" id="2840784"/>
    <lineage>
        <taxon>Bacteria</taxon>
        <taxon>Bacillati</taxon>
        <taxon>Bacillota</taxon>
        <taxon>Bacillota incertae sedis</taxon>
        <taxon>Candidatus Alloenteromonas</taxon>
    </lineage>
</organism>
<gene>
    <name evidence="3" type="ORF">IAC52_04110</name>
</gene>
<reference evidence="3" key="1">
    <citation type="submission" date="2020-10" db="EMBL/GenBank/DDBJ databases">
        <authorList>
            <person name="Gilroy R."/>
        </authorList>
    </citation>
    <scope>NUCLEOTIDE SEQUENCE</scope>
    <source>
        <strain evidence="3">ChiGjej1B1-22543</strain>
    </source>
</reference>
<dbReference type="Pfam" id="PF00293">
    <property type="entry name" value="NUDIX"/>
    <property type="match status" value="1"/>
</dbReference>
<dbReference type="EMBL" id="DVMV01000030">
    <property type="protein sequence ID" value="HIU45463.1"/>
    <property type="molecule type" value="Genomic_DNA"/>
</dbReference>
<feature type="domain" description="Nudix hydrolase" evidence="2">
    <location>
        <begin position="19"/>
        <end position="155"/>
    </location>
</feature>
<evidence type="ECO:0000259" key="2">
    <source>
        <dbReference type="PROSITE" id="PS51462"/>
    </source>
</evidence>
<dbReference type="PROSITE" id="PS51462">
    <property type="entry name" value="NUDIX"/>
    <property type="match status" value="1"/>
</dbReference>
<dbReference type="Proteomes" id="UP000824070">
    <property type="component" value="Unassembled WGS sequence"/>
</dbReference>
<accession>A0A9D1LP66</accession>
<dbReference type="InterPro" id="IPR015797">
    <property type="entry name" value="NUDIX_hydrolase-like_dom_sf"/>
</dbReference>
<dbReference type="PROSITE" id="PS00893">
    <property type="entry name" value="NUDIX_BOX"/>
    <property type="match status" value="1"/>
</dbReference>
<dbReference type="SUPFAM" id="SSF55811">
    <property type="entry name" value="Nudix"/>
    <property type="match status" value="1"/>
</dbReference>